<sequence length="539" mass="59444">MGFVKTDNSLTCRRRHVKCDEAKPTCKACSRINKTCAWPDDAPLPSRPDDAVATGTPECSTTSDGPRPAASPRHDAASPGGYAPTVTHPSPPRNATEEWSDGSGVVGARVSEAPAPSRTEARRRPATRSHPWPPSAHEQGSDTAREYILSPSSLQSAPQTLGASPHLDWLGPAVPGDWMPSAALDAGGASQSFFNVDDATAAWASLLIHDASSRIEAGPGLGALGPLPPRDCEQQQEDDTLVAQRPSVQEAALSTLDSGIAYEQDKPWQSSVPLKLEKHEYLLFQDFVQNLSLWMDFFDPTRPFGTIVPHLAMRNVGLMNAILALSIRHLSLNVRFQPKDSVPQDPLDALPFYFLTLRYIRSAMQHDSYRSSLELLATASIVSAYEMLDGSRPDWERHLRGLSCIQHAQRIHGASGGLRQAVWWTWLCQDVWAAWRERRKPLTTWRPHTPPPELDSFALAARAVYLFGQAVGFCAQDEVARGRRDPEARLATAQSLRLALDRWRKSLPPDFDPLPLDSADEESVFEPIWIHPPNFGEFD</sequence>
<evidence type="ECO:0000256" key="1">
    <source>
        <dbReference type="ARBA" id="ARBA00004123"/>
    </source>
</evidence>
<dbReference type="HOGENOM" id="CLU_008719_4_1_1"/>
<dbReference type="OrthoDB" id="5319341at2759"/>
<name>G3JK71_CORMM</name>
<accession>G3JK71</accession>
<dbReference type="InterPro" id="IPR001138">
    <property type="entry name" value="Zn2Cys6_DnaBD"/>
</dbReference>
<dbReference type="InterPro" id="IPR036864">
    <property type="entry name" value="Zn2-C6_fun-type_DNA-bd_sf"/>
</dbReference>
<feature type="region of interest" description="Disordered" evidence="3">
    <location>
        <begin position="37"/>
        <end position="142"/>
    </location>
</feature>
<dbReference type="Pfam" id="PF00172">
    <property type="entry name" value="Zn_clus"/>
    <property type="match status" value="1"/>
</dbReference>
<evidence type="ECO:0000313" key="6">
    <source>
        <dbReference type="Proteomes" id="UP000001610"/>
    </source>
</evidence>
<dbReference type="PROSITE" id="PS50048">
    <property type="entry name" value="ZN2_CY6_FUNGAL_2"/>
    <property type="match status" value="1"/>
</dbReference>
<dbReference type="PANTHER" id="PTHR37534:SF3">
    <property type="entry name" value="ZN(II)2CYS6 TRANSCRIPTION FACTOR (EUROFUNG)"/>
    <property type="match status" value="1"/>
</dbReference>
<dbReference type="eggNOG" id="ENOG502SJ3K">
    <property type="taxonomic scope" value="Eukaryota"/>
</dbReference>
<gene>
    <name evidence="5" type="ORF">CCM_06362</name>
</gene>
<dbReference type="Gene3D" id="4.10.240.10">
    <property type="entry name" value="Zn(2)-C6 fungal-type DNA-binding domain"/>
    <property type="match status" value="1"/>
</dbReference>
<dbReference type="AlphaFoldDB" id="G3JK71"/>
<dbReference type="PANTHER" id="PTHR37534">
    <property type="entry name" value="TRANSCRIPTIONAL ACTIVATOR PROTEIN UGA3"/>
    <property type="match status" value="1"/>
</dbReference>
<dbReference type="OMA" id="WIRPAAF"/>
<evidence type="ECO:0000256" key="3">
    <source>
        <dbReference type="SAM" id="MobiDB-lite"/>
    </source>
</evidence>
<dbReference type="SMART" id="SM00066">
    <property type="entry name" value="GAL4"/>
    <property type="match status" value="1"/>
</dbReference>
<dbReference type="Pfam" id="PF11951">
    <property type="entry name" value="Fungal_trans_2"/>
    <property type="match status" value="1"/>
</dbReference>
<dbReference type="GO" id="GO:0000981">
    <property type="term" value="F:DNA-binding transcription factor activity, RNA polymerase II-specific"/>
    <property type="evidence" value="ECO:0007669"/>
    <property type="project" value="InterPro"/>
</dbReference>
<dbReference type="EMBL" id="JH126402">
    <property type="protein sequence ID" value="EGX92201.1"/>
    <property type="molecule type" value="Genomic_DNA"/>
</dbReference>
<reference evidence="5 6" key="1">
    <citation type="journal article" date="2011" name="Genome Biol.">
        <title>Genome sequence of the insect pathogenic fungus Cordyceps militaris, a valued traditional Chinese medicine.</title>
        <authorList>
            <person name="Zheng P."/>
            <person name="Xia Y."/>
            <person name="Xiao G."/>
            <person name="Xiong C."/>
            <person name="Hu X."/>
            <person name="Zhang S."/>
            <person name="Zheng H."/>
            <person name="Huang Y."/>
            <person name="Zhou Y."/>
            <person name="Wang S."/>
            <person name="Zhao G.P."/>
            <person name="Liu X."/>
            <person name="St Leger R.J."/>
            <person name="Wang C."/>
        </authorList>
    </citation>
    <scope>NUCLEOTIDE SEQUENCE [LARGE SCALE GENOMIC DNA]</scope>
    <source>
        <strain evidence="5 6">CM01</strain>
    </source>
</reference>
<dbReference type="SUPFAM" id="SSF57701">
    <property type="entry name" value="Zn2/Cys6 DNA-binding domain"/>
    <property type="match status" value="1"/>
</dbReference>
<evidence type="ECO:0000313" key="5">
    <source>
        <dbReference type="EMBL" id="EGX92201.1"/>
    </source>
</evidence>
<dbReference type="GeneID" id="18168376"/>
<dbReference type="VEuPathDB" id="FungiDB:CCM_06362"/>
<organism evidence="5 6">
    <name type="scientific">Cordyceps militaris (strain CM01)</name>
    <name type="common">Caterpillar fungus</name>
    <dbReference type="NCBI Taxonomy" id="983644"/>
    <lineage>
        <taxon>Eukaryota</taxon>
        <taxon>Fungi</taxon>
        <taxon>Dikarya</taxon>
        <taxon>Ascomycota</taxon>
        <taxon>Pezizomycotina</taxon>
        <taxon>Sordariomycetes</taxon>
        <taxon>Hypocreomycetidae</taxon>
        <taxon>Hypocreales</taxon>
        <taxon>Cordycipitaceae</taxon>
        <taxon>Cordyceps</taxon>
    </lineage>
</organism>
<dbReference type="GO" id="GO:0005634">
    <property type="term" value="C:nucleus"/>
    <property type="evidence" value="ECO:0007669"/>
    <property type="project" value="UniProtKB-SubCell"/>
</dbReference>
<dbReference type="RefSeq" id="XP_006671565.1">
    <property type="nucleotide sequence ID" value="XM_006671502.1"/>
</dbReference>
<evidence type="ECO:0000259" key="4">
    <source>
        <dbReference type="PROSITE" id="PS50048"/>
    </source>
</evidence>
<proteinExistence type="predicted"/>
<dbReference type="InterPro" id="IPR021858">
    <property type="entry name" value="Fun_TF"/>
</dbReference>
<keyword evidence="6" id="KW-1185">Reference proteome</keyword>
<dbReference type="STRING" id="983644.G3JK71"/>
<dbReference type="KEGG" id="cmt:CCM_06362"/>
<dbReference type="GO" id="GO:0008270">
    <property type="term" value="F:zinc ion binding"/>
    <property type="evidence" value="ECO:0007669"/>
    <property type="project" value="InterPro"/>
</dbReference>
<dbReference type="GO" id="GO:0045944">
    <property type="term" value="P:positive regulation of transcription by RNA polymerase II"/>
    <property type="evidence" value="ECO:0007669"/>
    <property type="project" value="TreeGrafter"/>
</dbReference>
<protein>
    <submittedName>
        <fullName evidence="5">Fungal transcriptional regulatory protein</fullName>
    </submittedName>
</protein>
<comment type="subcellular location">
    <subcellularLocation>
        <location evidence="1">Nucleus</location>
    </subcellularLocation>
</comment>
<dbReference type="Proteomes" id="UP000001610">
    <property type="component" value="Unassembled WGS sequence"/>
</dbReference>
<dbReference type="GO" id="GO:0000976">
    <property type="term" value="F:transcription cis-regulatory region binding"/>
    <property type="evidence" value="ECO:0007669"/>
    <property type="project" value="TreeGrafter"/>
</dbReference>
<dbReference type="CDD" id="cd12148">
    <property type="entry name" value="fungal_TF_MHR"/>
    <property type="match status" value="1"/>
</dbReference>
<dbReference type="InParanoid" id="G3JK71"/>
<keyword evidence="2" id="KW-0539">Nucleus</keyword>
<feature type="domain" description="Zn(2)-C6 fungal-type" evidence="4">
    <location>
        <begin position="12"/>
        <end position="38"/>
    </location>
</feature>
<dbReference type="CDD" id="cd00067">
    <property type="entry name" value="GAL4"/>
    <property type="match status" value="1"/>
</dbReference>
<evidence type="ECO:0000256" key="2">
    <source>
        <dbReference type="ARBA" id="ARBA00023242"/>
    </source>
</evidence>